<sequence>MDEDEIVWESSWEPPTLQAARRPSPAAQVRNTAFASKPATTLKENYLPNPQAKPFVIKGPVVQVDISPQADFTILYNRRHYFDRVTKARTASKPNFHFKISKAVLATYSKEFKDILNVYSYSKATEYNFEKDNMTAMEVVLKVLHSLAGQDVGVQDTYKIKLKKVWHVAEILRKYQIDKDLFKEWFAEWYQRLDHTNKAVCEELLFPTWHFSHGVGVAKATRMAVMDRVGTVVDKNPLFCYPYWKHPEYSWMHLPKEVVKELSNTKEYLRRQISVGLWFSIDYHVDRDDDCCEVGPQTKLEYERALRRLGAWPPDRATRDKTLKSILDELPSFTLTPPATCCQLCASPPSCPRRLGYKGTVDLVCTFFATAFQGLCLHCMQLSLMKEDDEYWFLDKNKVWGRDCAKHGGFTHGSGSWYRSYMSSGRSKGIAKFGGINSRPNPFKTR</sequence>
<evidence type="ECO:0000313" key="1">
    <source>
        <dbReference type="EMBL" id="KAF2435619.1"/>
    </source>
</evidence>
<gene>
    <name evidence="1" type="ORF">EJ08DRAFT_645318</name>
</gene>
<keyword evidence="2" id="KW-1185">Reference proteome</keyword>
<protein>
    <submittedName>
        <fullName evidence="1">Uncharacterized protein</fullName>
    </submittedName>
</protein>
<proteinExistence type="predicted"/>
<evidence type="ECO:0000313" key="2">
    <source>
        <dbReference type="Proteomes" id="UP000800235"/>
    </source>
</evidence>
<comment type="caution">
    <text evidence="1">The sequence shown here is derived from an EMBL/GenBank/DDBJ whole genome shotgun (WGS) entry which is preliminary data.</text>
</comment>
<dbReference type="OrthoDB" id="268428at2759"/>
<dbReference type="Proteomes" id="UP000800235">
    <property type="component" value="Unassembled WGS sequence"/>
</dbReference>
<reference evidence="1" key="1">
    <citation type="journal article" date="2020" name="Stud. Mycol.">
        <title>101 Dothideomycetes genomes: a test case for predicting lifestyles and emergence of pathogens.</title>
        <authorList>
            <person name="Haridas S."/>
            <person name="Albert R."/>
            <person name="Binder M."/>
            <person name="Bloem J."/>
            <person name="Labutti K."/>
            <person name="Salamov A."/>
            <person name="Andreopoulos B."/>
            <person name="Baker S."/>
            <person name="Barry K."/>
            <person name="Bills G."/>
            <person name="Bluhm B."/>
            <person name="Cannon C."/>
            <person name="Castanera R."/>
            <person name="Culley D."/>
            <person name="Daum C."/>
            <person name="Ezra D."/>
            <person name="Gonzalez J."/>
            <person name="Henrissat B."/>
            <person name="Kuo A."/>
            <person name="Liang C."/>
            <person name="Lipzen A."/>
            <person name="Lutzoni F."/>
            <person name="Magnuson J."/>
            <person name="Mondo S."/>
            <person name="Nolan M."/>
            <person name="Ohm R."/>
            <person name="Pangilinan J."/>
            <person name="Park H.-J."/>
            <person name="Ramirez L."/>
            <person name="Alfaro M."/>
            <person name="Sun H."/>
            <person name="Tritt A."/>
            <person name="Yoshinaga Y."/>
            <person name="Zwiers L.-H."/>
            <person name="Turgeon B."/>
            <person name="Goodwin S."/>
            <person name="Spatafora J."/>
            <person name="Crous P."/>
            <person name="Grigoriev I."/>
        </authorList>
    </citation>
    <scope>NUCLEOTIDE SEQUENCE</scope>
    <source>
        <strain evidence="1">CBS 130266</strain>
    </source>
</reference>
<dbReference type="AlphaFoldDB" id="A0A9P4U2C3"/>
<name>A0A9P4U2C3_9PEZI</name>
<organism evidence="1 2">
    <name type="scientific">Tothia fuscella</name>
    <dbReference type="NCBI Taxonomy" id="1048955"/>
    <lineage>
        <taxon>Eukaryota</taxon>
        <taxon>Fungi</taxon>
        <taxon>Dikarya</taxon>
        <taxon>Ascomycota</taxon>
        <taxon>Pezizomycotina</taxon>
        <taxon>Dothideomycetes</taxon>
        <taxon>Pleosporomycetidae</taxon>
        <taxon>Venturiales</taxon>
        <taxon>Cylindrosympodiaceae</taxon>
        <taxon>Tothia</taxon>
    </lineage>
</organism>
<accession>A0A9P4U2C3</accession>
<dbReference type="EMBL" id="MU007012">
    <property type="protein sequence ID" value="KAF2435619.1"/>
    <property type="molecule type" value="Genomic_DNA"/>
</dbReference>